<protein>
    <submittedName>
        <fullName evidence="1">Uncharacterized protein</fullName>
    </submittedName>
</protein>
<dbReference type="Proteomes" id="UP001283361">
    <property type="component" value="Unassembled WGS sequence"/>
</dbReference>
<evidence type="ECO:0000313" key="2">
    <source>
        <dbReference type="Proteomes" id="UP001283361"/>
    </source>
</evidence>
<dbReference type="AlphaFoldDB" id="A0AAE1ACU4"/>
<reference evidence="1" key="1">
    <citation type="journal article" date="2023" name="G3 (Bethesda)">
        <title>A reference genome for the long-term kleptoplast-retaining sea slug Elysia crispata morphotype clarki.</title>
        <authorList>
            <person name="Eastman K.E."/>
            <person name="Pendleton A.L."/>
            <person name="Shaikh M.A."/>
            <person name="Suttiyut T."/>
            <person name="Ogas R."/>
            <person name="Tomko P."/>
            <person name="Gavelis G."/>
            <person name="Widhalm J.R."/>
            <person name="Wisecaver J.H."/>
        </authorList>
    </citation>
    <scope>NUCLEOTIDE SEQUENCE</scope>
    <source>
        <strain evidence="1">ECLA1</strain>
    </source>
</reference>
<comment type="caution">
    <text evidence="1">The sequence shown here is derived from an EMBL/GenBank/DDBJ whole genome shotgun (WGS) entry which is preliminary data.</text>
</comment>
<dbReference type="EMBL" id="JAWDGP010002114">
    <property type="protein sequence ID" value="KAK3785570.1"/>
    <property type="molecule type" value="Genomic_DNA"/>
</dbReference>
<name>A0AAE1ACU4_9GAST</name>
<evidence type="ECO:0000313" key="1">
    <source>
        <dbReference type="EMBL" id="KAK3785570.1"/>
    </source>
</evidence>
<sequence length="70" mass="7673">MSICNVVAYMETLYGKNIYNAVIEDRVREPNHKLQVEENLRVCNLITTGTTILTGRSTNVTTSPAADDGG</sequence>
<proteinExistence type="predicted"/>
<gene>
    <name evidence="1" type="ORF">RRG08_049945</name>
</gene>
<accession>A0AAE1ACU4</accession>
<organism evidence="1 2">
    <name type="scientific">Elysia crispata</name>
    <name type="common">lettuce slug</name>
    <dbReference type="NCBI Taxonomy" id="231223"/>
    <lineage>
        <taxon>Eukaryota</taxon>
        <taxon>Metazoa</taxon>
        <taxon>Spiralia</taxon>
        <taxon>Lophotrochozoa</taxon>
        <taxon>Mollusca</taxon>
        <taxon>Gastropoda</taxon>
        <taxon>Heterobranchia</taxon>
        <taxon>Euthyneura</taxon>
        <taxon>Panpulmonata</taxon>
        <taxon>Sacoglossa</taxon>
        <taxon>Placobranchoidea</taxon>
        <taxon>Plakobranchidae</taxon>
        <taxon>Elysia</taxon>
    </lineage>
</organism>
<keyword evidence="2" id="KW-1185">Reference proteome</keyword>